<organism evidence="3">
    <name type="scientific">Quercus suber</name>
    <name type="common">Cork oak</name>
    <dbReference type="NCBI Taxonomy" id="58331"/>
    <lineage>
        <taxon>Eukaryota</taxon>
        <taxon>Viridiplantae</taxon>
        <taxon>Streptophyta</taxon>
        <taxon>Embryophyta</taxon>
        <taxon>Tracheophyta</taxon>
        <taxon>Spermatophyta</taxon>
        <taxon>Magnoliopsida</taxon>
        <taxon>eudicotyledons</taxon>
        <taxon>Gunneridae</taxon>
        <taxon>Pentapetalae</taxon>
        <taxon>rosids</taxon>
        <taxon>fabids</taxon>
        <taxon>Fagales</taxon>
        <taxon>Fagaceae</taxon>
        <taxon>Quercus</taxon>
    </lineage>
</organism>
<gene>
    <name evidence="3" type="ORF">CFP56_042119</name>
</gene>
<evidence type="ECO:0000256" key="1">
    <source>
        <dbReference type="SAM" id="MobiDB-lite"/>
    </source>
</evidence>
<dbReference type="AlphaFoldDB" id="A0AAW0MBJ4"/>
<dbReference type="GO" id="GO:0016477">
    <property type="term" value="P:cell migration"/>
    <property type="evidence" value="ECO:0007669"/>
    <property type="project" value="TreeGrafter"/>
</dbReference>
<dbReference type="GO" id="GO:0015629">
    <property type="term" value="C:actin cytoskeleton"/>
    <property type="evidence" value="ECO:0007669"/>
    <property type="project" value="TreeGrafter"/>
</dbReference>
<comment type="caution">
    <text evidence="3">The sequence shown here is derived from an EMBL/GenBank/DDBJ whole genome shotgun (WGS) entry which is preliminary data.</text>
</comment>
<dbReference type="GO" id="GO:0051015">
    <property type="term" value="F:actin filament binding"/>
    <property type="evidence" value="ECO:0007669"/>
    <property type="project" value="InterPro"/>
</dbReference>
<dbReference type="Pfam" id="PF25490">
    <property type="entry name" value="DUF7910"/>
    <property type="match status" value="1"/>
</dbReference>
<dbReference type="Gene3D" id="2.80.10.50">
    <property type="match status" value="1"/>
</dbReference>
<dbReference type="GO" id="GO:0007163">
    <property type="term" value="P:establishment or maintenance of cell polarity"/>
    <property type="evidence" value="ECO:0007669"/>
    <property type="project" value="TreeGrafter"/>
</dbReference>
<dbReference type="PANTHER" id="PTHR10551:SF9">
    <property type="entry name" value="FASCIN-2"/>
    <property type="match status" value="1"/>
</dbReference>
<reference evidence="3" key="1">
    <citation type="submission" date="2017-12" db="EMBL/GenBank/DDBJ databases">
        <authorList>
            <person name="Barbosa P."/>
            <person name="Usie A."/>
            <person name="Ramos A.M."/>
        </authorList>
    </citation>
    <scope>NUCLEOTIDE SEQUENCE</scope>
    <source>
        <strain evidence="3">HL8</strain>
        <tissue evidence="3">Leaves</tissue>
    </source>
</reference>
<dbReference type="Gramene" id="rna-CFP56_01770">
    <property type="protein sequence ID" value="cds-POE89412.1"/>
    <property type="gene ID" value="gene-CFP56_01770"/>
</dbReference>
<dbReference type="EMBL" id="PKMF04000008">
    <property type="protein sequence ID" value="KAK7860106.1"/>
    <property type="molecule type" value="Genomic_DNA"/>
</dbReference>
<feature type="region of interest" description="Disordered" evidence="1">
    <location>
        <begin position="51"/>
        <end position="72"/>
    </location>
</feature>
<name>A0AAW0MBJ4_QUESU</name>
<dbReference type="InterPro" id="IPR010431">
    <property type="entry name" value="Fascin"/>
</dbReference>
<dbReference type="PANTHER" id="PTHR10551">
    <property type="entry name" value="FASCIN"/>
    <property type="match status" value="1"/>
</dbReference>
<evidence type="ECO:0000313" key="3">
    <source>
        <dbReference type="EMBL" id="KAK7860106.1"/>
    </source>
</evidence>
<reference evidence="3" key="3">
    <citation type="submission" date="2023-07" db="EMBL/GenBank/DDBJ databases">
        <title>An improved reference 1 genome and first organelle genomes of Quercus suber.</title>
        <authorList>
            <consortium name="Genosuber Consortium"/>
            <person name="Usie A."/>
            <person name="Serra O."/>
            <person name="Barros P."/>
        </authorList>
    </citation>
    <scope>NUCLEOTIDE SEQUENCE</scope>
    <source>
        <strain evidence="3">HL8</strain>
        <tissue evidence="3">Leaves</tissue>
    </source>
</reference>
<evidence type="ECO:0000259" key="2">
    <source>
        <dbReference type="Pfam" id="PF25490"/>
    </source>
</evidence>
<dbReference type="GO" id="GO:0005737">
    <property type="term" value="C:cytoplasm"/>
    <property type="evidence" value="ECO:0007669"/>
    <property type="project" value="TreeGrafter"/>
</dbReference>
<accession>A0AAW0MBJ4</accession>
<reference evidence="3" key="2">
    <citation type="journal article" date="2018" name="Sci. Data">
        <title>The draft genome sequence of cork oak.</title>
        <authorList>
            <person name="Ramos A.M."/>
            <person name="Usie A."/>
            <person name="Barbosa P."/>
            <person name="Barros P.M."/>
            <person name="Capote T."/>
            <person name="Chaves I."/>
            <person name="Simoes F."/>
            <person name="Abreu I."/>
            <person name="Carrasquinho I."/>
            <person name="Faro C."/>
            <person name="Guimaraes J.B."/>
            <person name="Mendonca D."/>
            <person name="Nobrega F."/>
            <person name="Rodrigues L."/>
            <person name="Saibo N.J.M."/>
            <person name="Varela M.C."/>
            <person name="Egas C."/>
            <person name="Matos J."/>
            <person name="Miguel C.M."/>
            <person name="Oliveira M.M."/>
            <person name="Ricardo C.P."/>
            <person name="Goncalves S."/>
        </authorList>
    </citation>
    <scope>NUCLEOTIDE SEQUENCE [LARGE SCALE GENOMIC DNA]</scope>
    <source>
        <strain evidence="3">HL8</strain>
    </source>
</reference>
<proteinExistence type="predicted"/>
<sequence>MADLADPFLGMAMQDGTEVQFKSMTLQKYVSAENGGGMDVTVSRDVASSWESFKEESPENSLSKGAINGAIN</sequence>
<feature type="domain" description="DUF7910" evidence="2">
    <location>
        <begin position="13"/>
        <end position="54"/>
    </location>
</feature>
<dbReference type="GO" id="GO:0051017">
    <property type="term" value="P:actin filament bundle assembly"/>
    <property type="evidence" value="ECO:0007669"/>
    <property type="project" value="TreeGrafter"/>
</dbReference>
<protein>
    <recommendedName>
        <fullName evidence="2">DUF7910 domain-containing protein</fullName>
    </recommendedName>
</protein>
<dbReference type="InterPro" id="IPR057232">
    <property type="entry name" value="DUF7910"/>
</dbReference>